<name>A0A2G6E0U4_9BACT</name>
<gene>
    <name evidence="2" type="ORF">CSB45_14730</name>
</gene>
<dbReference type="Pfam" id="PF13274">
    <property type="entry name" value="SocA_Panacea"/>
    <property type="match status" value="1"/>
</dbReference>
<dbReference type="EMBL" id="PDPS01000048">
    <property type="protein sequence ID" value="PID55713.1"/>
    <property type="molecule type" value="Genomic_DNA"/>
</dbReference>
<accession>A0A2G6E0U4</accession>
<dbReference type="AlphaFoldDB" id="A0A2G6E0U4"/>
<dbReference type="Proteomes" id="UP000229740">
    <property type="component" value="Unassembled WGS sequence"/>
</dbReference>
<reference evidence="2 3" key="1">
    <citation type="submission" date="2017-10" db="EMBL/GenBank/DDBJ databases">
        <title>Novel microbial diversity and functional potential in the marine mammal oral microbiome.</title>
        <authorList>
            <person name="Dudek N.K."/>
            <person name="Sun C.L."/>
            <person name="Burstein D."/>
            <person name="Kantor R.S."/>
            <person name="Aliaga Goltsman D.S."/>
            <person name="Bik E.M."/>
            <person name="Thomas B.C."/>
            <person name="Banfield J.F."/>
            <person name="Relman D.A."/>
        </authorList>
    </citation>
    <scope>NUCLEOTIDE SEQUENCE [LARGE SCALE GENOMIC DNA]</scope>
    <source>
        <strain evidence="2">DOLZORAL124_49_17</strain>
    </source>
</reference>
<sequence>MCIHVHFNSQKATQALVYFVAQEGGRMNKMKALKLIYFADRYHLRKYGSPITNDEYFAMPYGPVASGVKDIAEFSDFLGEQERLYALQFLKKVIAYEIGLVKSLEPDVLSQTDIEALSFAWKTFGKYNEFDLSMATHKYPDWKKHEKSIERYGRIKMDLEDFLEDPVEPDMERCVPLSDQEKRDTLDELRERAQLDGLWN</sequence>
<evidence type="ECO:0000259" key="1">
    <source>
        <dbReference type="Pfam" id="PF13274"/>
    </source>
</evidence>
<protein>
    <recommendedName>
        <fullName evidence="1">Antitoxin SocA-like Panacea domain-containing protein</fullName>
    </recommendedName>
</protein>
<evidence type="ECO:0000313" key="3">
    <source>
        <dbReference type="Proteomes" id="UP000229740"/>
    </source>
</evidence>
<comment type="caution">
    <text evidence="2">The sequence shown here is derived from an EMBL/GenBank/DDBJ whole genome shotgun (WGS) entry which is preliminary data.</text>
</comment>
<feature type="domain" description="Antitoxin SocA-like Panacea" evidence="1">
    <location>
        <begin position="34"/>
        <end position="143"/>
    </location>
</feature>
<evidence type="ECO:0000313" key="2">
    <source>
        <dbReference type="EMBL" id="PID55713.1"/>
    </source>
</evidence>
<dbReference type="InterPro" id="IPR025272">
    <property type="entry name" value="SocA_Panacea"/>
</dbReference>
<organism evidence="2 3">
    <name type="scientific">candidate division KSB3 bacterium</name>
    <dbReference type="NCBI Taxonomy" id="2044937"/>
    <lineage>
        <taxon>Bacteria</taxon>
        <taxon>candidate division KSB3</taxon>
    </lineage>
</organism>
<proteinExistence type="predicted"/>